<accession>A0A087E0F1</accession>
<dbReference type="OrthoDB" id="5122806at2"/>
<dbReference type="RefSeq" id="WP_033502970.1">
    <property type="nucleotide sequence ID" value="NZ_CP062939.1"/>
</dbReference>
<sequence>MSRKRSKGRRTPPARMRDYRIEAQLREEPDLHKLAQVIIGLAMQRAKAERDAQEPGHPNAGARPDDPVE</sequence>
<protein>
    <recommendedName>
        <fullName evidence="4">Transposase</fullName>
    </recommendedName>
</protein>
<evidence type="ECO:0008006" key="4">
    <source>
        <dbReference type="Google" id="ProtNLM"/>
    </source>
</evidence>
<dbReference type="Proteomes" id="UP000029055">
    <property type="component" value="Unassembled WGS sequence"/>
</dbReference>
<dbReference type="AlphaFoldDB" id="A0A087E0F1"/>
<evidence type="ECO:0000256" key="1">
    <source>
        <dbReference type="SAM" id="MobiDB-lite"/>
    </source>
</evidence>
<evidence type="ECO:0000313" key="2">
    <source>
        <dbReference type="EMBL" id="KFJ01252.1"/>
    </source>
</evidence>
<name>A0A087E0F1_9BIFI</name>
<gene>
    <name evidence="2" type="ORF">BISU_1838</name>
</gene>
<organism evidence="2 3">
    <name type="scientific">Bifidobacterium subtile</name>
    <dbReference type="NCBI Taxonomy" id="77635"/>
    <lineage>
        <taxon>Bacteria</taxon>
        <taxon>Bacillati</taxon>
        <taxon>Actinomycetota</taxon>
        <taxon>Actinomycetes</taxon>
        <taxon>Bifidobacteriales</taxon>
        <taxon>Bifidobacteriaceae</taxon>
        <taxon>Bifidobacterium</taxon>
    </lineage>
</organism>
<keyword evidence="3" id="KW-1185">Reference proteome</keyword>
<comment type="caution">
    <text evidence="2">The sequence shown here is derived from an EMBL/GenBank/DDBJ whole genome shotgun (WGS) entry which is preliminary data.</text>
</comment>
<dbReference type="EMBL" id="JGZR01000011">
    <property type="protein sequence ID" value="KFJ01252.1"/>
    <property type="molecule type" value="Genomic_DNA"/>
</dbReference>
<dbReference type="STRING" id="77635.BISU_1838"/>
<evidence type="ECO:0000313" key="3">
    <source>
        <dbReference type="Proteomes" id="UP000029055"/>
    </source>
</evidence>
<proteinExistence type="predicted"/>
<reference evidence="2 3" key="1">
    <citation type="submission" date="2014-03" db="EMBL/GenBank/DDBJ databases">
        <title>Genomics of Bifidobacteria.</title>
        <authorList>
            <person name="Ventura M."/>
            <person name="Milani C."/>
            <person name="Lugli G.A."/>
        </authorList>
    </citation>
    <scope>NUCLEOTIDE SEQUENCE [LARGE SCALE GENOMIC DNA]</scope>
    <source>
        <strain evidence="2 3">LMG 11597</strain>
    </source>
</reference>
<feature type="region of interest" description="Disordered" evidence="1">
    <location>
        <begin position="44"/>
        <end position="69"/>
    </location>
</feature>
<dbReference type="eggNOG" id="ENOG5031YM8">
    <property type="taxonomic scope" value="Bacteria"/>
</dbReference>